<gene>
    <name evidence="3" type="ORF">Thini_1135</name>
</gene>
<sequence length="169" mass="18290">MDMTTLRRWATPMTIGAFLLMSVTGILMFFHIELGLIKVAHEWLSWLMVLAVGLHITLNWKMFSRYFSQKPAVAVIGLFTVVMVASMLVPAEERRGPPGRGGAMAATQVLMNAPLDKLAGVTGNTLEGLQASLQQQGLTVEATTASLGDIARQNGQNPVELLNKVIAAK</sequence>
<reference evidence="4" key="1">
    <citation type="journal article" date="2011" name="Stand. Genomic Sci.">
        <title>Genome sequence of the filamentous, gliding Thiothrix nivea neotype strain (JP2(T)).</title>
        <authorList>
            <person name="Lapidus A."/>
            <person name="Nolan M."/>
            <person name="Lucas S."/>
            <person name="Glavina Del Rio T."/>
            <person name="Tice H."/>
            <person name="Cheng J.F."/>
            <person name="Tapia R."/>
            <person name="Han C."/>
            <person name="Goodwin L."/>
            <person name="Pitluck S."/>
            <person name="Liolios K."/>
            <person name="Pagani I."/>
            <person name="Ivanova N."/>
            <person name="Huntemann M."/>
            <person name="Mavromatis K."/>
            <person name="Mikhailova N."/>
            <person name="Pati A."/>
            <person name="Chen A."/>
            <person name="Palaniappan K."/>
            <person name="Land M."/>
            <person name="Brambilla E.M."/>
            <person name="Rohde M."/>
            <person name="Abt B."/>
            <person name="Verbarg S."/>
            <person name="Goker M."/>
            <person name="Bristow J."/>
            <person name="Eisen J.A."/>
            <person name="Markowitz V."/>
            <person name="Hugenholtz P."/>
            <person name="Kyrpides N.C."/>
            <person name="Klenk H.P."/>
            <person name="Woyke T."/>
        </authorList>
    </citation>
    <scope>NUCLEOTIDE SEQUENCE [LARGE SCALE GENOMIC DNA]</scope>
    <source>
        <strain evidence="4">ATCC 35100 / DSM 5205 / JP2</strain>
    </source>
</reference>
<accession>A0A656HFF5</accession>
<feature type="transmembrane region" description="Helical" evidence="1">
    <location>
        <begin position="43"/>
        <end position="60"/>
    </location>
</feature>
<keyword evidence="1" id="KW-1133">Transmembrane helix</keyword>
<keyword evidence="1" id="KW-0472">Membrane</keyword>
<name>A0A656HFF5_THINJ</name>
<feature type="domain" description="Flavinylation-associated cytochrome" evidence="2">
    <location>
        <begin position="9"/>
        <end position="60"/>
    </location>
</feature>
<feature type="transmembrane region" description="Helical" evidence="1">
    <location>
        <begin position="72"/>
        <end position="91"/>
    </location>
</feature>
<dbReference type="AlphaFoldDB" id="A0A656HFF5"/>
<dbReference type="Proteomes" id="UP000005317">
    <property type="component" value="Unassembled WGS sequence"/>
</dbReference>
<dbReference type="InterPro" id="IPR025517">
    <property type="entry name" value="DUF4405"/>
</dbReference>
<organism evidence="3 4">
    <name type="scientific">Thiothrix nivea (strain ATCC 35100 / DSM 5205 / JP2)</name>
    <dbReference type="NCBI Taxonomy" id="870187"/>
    <lineage>
        <taxon>Bacteria</taxon>
        <taxon>Pseudomonadati</taxon>
        <taxon>Pseudomonadota</taxon>
        <taxon>Gammaproteobacteria</taxon>
        <taxon>Thiotrichales</taxon>
        <taxon>Thiotrichaceae</taxon>
        <taxon>Thiothrix</taxon>
    </lineage>
</organism>
<dbReference type="OrthoDB" id="5363112at2"/>
<feature type="transmembrane region" description="Helical" evidence="1">
    <location>
        <begin position="12"/>
        <end position="31"/>
    </location>
</feature>
<keyword evidence="1" id="KW-0812">Transmembrane</keyword>
<keyword evidence="4" id="KW-1185">Reference proteome</keyword>
<evidence type="ECO:0000256" key="1">
    <source>
        <dbReference type="SAM" id="Phobius"/>
    </source>
</evidence>
<dbReference type="EMBL" id="JH651384">
    <property type="protein sequence ID" value="EIJ33755.1"/>
    <property type="molecule type" value="Genomic_DNA"/>
</dbReference>
<evidence type="ECO:0000259" key="2">
    <source>
        <dbReference type="Pfam" id="PF14358"/>
    </source>
</evidence>
<evidence type="ECO:0000313" key="3">
    <source>
        <dbReference type="EMBL" id="EIJ33755.1"/>
    </source>
</evidence>
<protein>
    <recommendedName>
        <fullName evidence="2">Flavinylation-associated cytochrome domain-containing protein</fullName>
    </recommendedName>
</protein>
<proteinExistence type="predicted"/>
<dbReference type="Pfam" id="PF14358">
    <property type="entry name" value="DUF4405"/>
    <property type="match status" value="1"/>
</dbReference>
<dbReference type="RefSeq" id="WP_002707704.1">
    <property type="nucleotide sequence ID" value="NZ_JH651384.1"/>
</dbReference>
<evidence type="ECO:0000313" key="4">
    <source>
        <dbReference type="Proteomes" id="UP000005317"/>
    </source>
</evidence>